<dbReference type="AlphaFoldDB" id="A0A1H3XEL3"/>
<gene>
    <name evidence="2" type="ORF">SAMN02982996_00618</name>
</gene>
<accession>A0A1H3XEL3</accession>
<protein>
    <submittedName>
        <fullName evidence="2">Helix-turn-helix</fullName>
    </submittedName>
</protein>
<evidence type="ECO:0000259" key="1">
    <source>
        <dbReference type="PROSITE" id="PS50943"/>
    </source>
</evidence>
<dbReference type="InterPro" id="IPR010982">
    <property type="entry name" value="Lambda_DNA-bd_dom_sf"/>
</dbReference>
<organism evidence="2 3">
    <name type="scientific">Lonsdalea quercina</name>
    <dbReference type="NCBI Taxonomy" id="71657"/>
    <lineage>
        <taxon>Bacteria</taxon>
        <taxon>Pseudomonadati</taxon>
        <taxon>Pseudomonadota</taxon>
        <taxon>Gammaproteobacteria</taxon>
        <taxon>Enterobacterales</taxon>
        <taxon>Pectobacteriaceae</taxon>
        <taxon>Lonsdalea</taxon>
    </lineage>
</organism>
<dbReference type="GO" id="GO:0003677">
    <property type="term" value="F:DNA binding"/>
    <property type="evidence" value="ECO:0007669"/>
    <property type="project" value="InterPro"/>
</dbReference>
<dbReference type="Pfam" id="PF01381">
    <property type="entry name" value="HTH_3"/>
    <property type="match status" value="1"/>
</dbReference>
<dbReference type="Gene3D" id="1.10.260.40">
    <property type="entry name" value="lambda repressor-like DNA-binding domains"/>
    <property type="match status" value="1"/>
</dbReference>
<feature type="domain" description="HTH cro/C1-type" evidence="1">
    <location>
        <begin position="21"/>
        <end position="69"/>
    </location>
</feature>
<dbReference type="PROSITE" id="PS50943">
    <property type="entry name" value="HTH_CROC1"/>
    <property type="match status" value="1"/>
</dbReference>
<dbReference type="EMBL" id="FNQS01000002">
    <property type="protein sequence ID" value="SDZ97670.1"/>
    <property type="molecule type" value="Genomic_DNA"/>
</dbReference>
<proteinExistence type="predicted"/>
<dbReference type="InterPro" id="IPR001387">
    <property type="entry name" value="Cro/C1-type_HTH"/>
</dbReference>
<dbReference type="Proteomes" id="UP000187280">
    <property type="component" value="Unassembled WGS sequence"/>
</dbReference>
<reference evidence="2 3" key="1">
    <citation type="submission" date="2016-10" db="EMBL/GenBank/DDBJ databases">
        <authorList>
            <person name="de Groot N.N."/>
        </authorList>
    </citation>
    <scope>NUCLEOTIDE SEQUENCE [LARGE SCALE GENOMIC DNA]</scope>
    <source>
        <strain evidence="2 3">ATCC 29281</strain>
    </source>
</reference>
<evidence type="ECO:0000313" key="2">
    <source>
        <dbReference type="EMBL" id="SDZ97670.1"/>
    </source>
</evidence>
<evidence type="ECO:0000313" key="3">
    <source>
        <dbReference type="Proteomes" id="UP000187280"/>
    </source>
</evidence>
<dbReference type="STRING" id="71657.SAMN02982996_00618"/>
<name>A0A1H3XEL3_9GAMM</name>
<keyword evidence="3" id="KW-1185">Reference proteome</keyword>
<dbReference type="SUPFAM" id="SSF47413">
    <property type="entry name" value="lambda repressor-like DNA-binding domains"/>
    <property type="match status" value="1"/>
</dbReference>
<sequence length="128" mass="14390">MNAMPMNDFDNSLISRLAELNKKGFSKADMARAANVSKQAVTGWFKTGTISKASALAVADASGVSIAWLFGKKVDEDSGLKDREIRMLNLFRQLPEPEQDHMIDSFQGRLKELDDYVESYLRGRMKQE</sequence>